<dbReference type="Proteomes" id="UP000073816">
    <property type="component" value="Chromosome"/>
</dbReference>
<dbReference type="PATRIC" id="fig|1727163.4.peg.1471"/>
<proteinExistence type="predicted"/>
<keyword evidence="2" id="KW-1185">Reference proteome</keyword>
<evidence type="ECO:0000313" key="1">
    <source>
        <dbReference type="EMBL" id="AMQ56175.1"/>
    </source>
</evidence>
<dbReference type="KEGG" id="alm:AO498_07095"/>
<evidence type="ECO:0000313" key="2">
    <source>
        <dbReference type="Proteomes" id="UP000073816"/>
    </source>
</evidence>
<name>A0A142EM20_9BACT</name>
<gene>
    <name evidence="1" type="ORF">AO498_07095</name>
</gene>
<dbReference type="EMBL" id="CP012836">
    <property type="protein sequence ID" value="AMQ56175.1"/>
    <property type="molecule type" value="Genomic_DNA"/>
</dbReference>
<sequence length="68" mass="7816">MGIMSKNLNLKGLNVLKSLKFKKYNSPLGVVKSLIINWVEFAIPPLYIYQFVIRYSSHILTNFQLALS</sequence>
<reference evidence="1 2" key="2">
    <citation type="journal article" date="2016" name="Genome Announc.">
        <title>Complete Genome Sequence of Algoriphagus sp. Strain M8-2, Isolated from a Brackish Lake.</title>
        <authorList>
            <person name="Muraguchi Y."/>
            <person name="Kushimoto K."/>
            <person name="Ohtsubo Y."/>
            <person name="Suzuki T."/>
            <person name="Dohra H."/>
            <person name="Kimbara K."/>
            <person name="Shintani M."/>
        </authorList>
    </citation>
    <scope>NUCLEOTIDE SEQUENCE [LARGE SCALE GENOMIC DNA]</scope>
    <source>
        <strain evidence="1 2">M8-2</strain>
    </source>
</reference>
<organism evidence="1 2">
    <name type="scientific">Algoriphagus sanaruensis</name>
    <dbReference type="NCBI Taxonomy" id="1727163"/>
    <lineage>
        <taxon>Bacteria</taxon>
        <taxon>Pseudomonadati</taxon>
        <taxon>Bacteroidota</taxon>
        <taxon>Cytophagia</taxon>
        <taxon>Cytophagales</taxon>
        <taxon>Cyclobacteriaceae</taxon>
        <taxon>Algoriphagus</taxon>
    </lineage>
</organism>
<reference evidence="2" key="1">
    <citation type="submission" date="2015-09" db="EMBL/GenBank/DDBJ databases">
        <title>Complete sequence of Algoriphagus sp. M8-2.</title>
        <authorList>
            <person name="Shintani M."/>
        </authorList>
    </citation>
    <scope>NUCLEOTIDE SEQUENCE [LARGE SCALE GENOMIC DNA]</scope>
    <source>
        <strain evidence="2">M8-2</strain>
    </source>
</reference>
<accession>A0A142EM20</accession>
<dbReference type="AlphaFoldDB" id="A0A142EM20"/>
<protein>
    <submittedName>
        <fullName evidence="1">Uncharacterized protein</fullName>
    </submittedName>
</protein>